<name>A0A3M7PBT3_BRAPC</name>
<evidence type="ECO:0000313" key="1">
    <source>
        <dbReference type="EMBL" id="RMZ96508.1"/>
    </source>
</evidence>
<keyword evidence="2" id="KW-1185">Reference proteome</keyword>
<sequence length="78" mass="8937">MISLSKSDFYDRKPQLPSDLIYPTASIELNIDVQSYAVKAQKHLQNCYEIVHETTSHKINKFKFYADRGVRPASYGLG</sequence>
<proteinExistence type="predicted"/>
<comment type="caution">
    <text evidence="1">The sequence shown here is derived from an EMBL/GenBank/DDBJ whole genome shotgun (WGS) entry which is preliminary data.</text>
</comment>
<reference evidence="1 2" key="1">
    <citation type="journal article" date="2018" name="Sci. Rep.">
        <title>Genomic signatures of local adaptation to the degree of environmental predictability in rotifers.</title>
        <authorList>
            <person name="Franch-Gras L."/>
            <person name="Hahn C."/>
            <person name="Garcia-Roger E.M."/>
            <person name="Carmona M.J."/>
            <person name="Serra M."/>
            <person name="Gomez A."/>
        </authorList>
    </citation>
    <scope>NUCLEOTIDE SEQUENCE [LARGE SCALE GENOMIC DNA]</scope>
    <source>
        <strain evidence="1">HYR1</strain>
    </source>
</reference>
<dbReference type="AlphaFoldDB" id="A0A3M7PBT3"/>
<dbReference type="Proteomes" id="UP000276133">
    <property type="component" value="Unassembled WGS sequence"/>
</dbReference>
<protein>
    <submittedName>
        <fullName evidence="1">Uncharacterized protein</fullName>
    </submittedName>
</protein>
<accession>A0A3M7PBT3</accession>
<evidence type="ECO:0000313" key="2">
    <source>
        <dbReference type="Proteomes" id="UP000276133"/>
    </source>
</evidence>
<dbReference type="EMBL" id="REGN01012133">
    <property type="protein sequence ID" value="RMZ96508.1"/>
    <property type="molecule type" value="Genomic_DNA"/>
</dbReference>
<feature type="non-terminal residue" evidence="1">
    <location>
        <position position="78"/>
    </location>
</feature>
<dbReference type="OrthoDB" id="8892477at2759"/>
<organism evidence="1 2">
    <name type="scientific">Brachionus plicatilis</name>
    <name type="common">Marine rotifer</name>
    <name type="synonym">Brachionus muelleri</name>
    <dbReference type="NCBI Taxonomy" id="10195"/>
    <lineage>
        <taxon>Eukaryota</taxon>
        <taxon>Metazoa</taxon>
        <taxon>Spiralia</taxon>
        <taxon>Gnathifera</taxon>
        <taxon>Rotifera</taxon>
        <taxon>Eurotatoria</taxon>
        <taxon>Monogononta</taxon>
        <taxon>Pseudotrocha</taxon>
        <taxon>Ploima</taxon>
        <taxon>Brachionidae</taxon>
        <taxon>Brachionus</taxon>
    </lineage>
</organism>
<gene>
    <name evidence="1" type="ORF">BpHYR1_030213</name>
</gene>